<dbReference type="KEGG" id="lbc:LACBIDRAFT_324316"/>
<evidence type="ECO:0000256" key="1">
    <source>
        <dbReference type="SAM" id="MobiDB-lite"/>
    </source>
</evidence>
<sequence>MAAVSSSVEEPKTLVDAQPLLQPLTRNWATGVRLEFLQGYIEDYKVALTHPNREACSDLIDKIVNAWFENFHWTLTVKEDPAVVKPRVPLGEGGFENLSAEDSVTKGKVIVRMRTSLTNWFDHHTKRAAKKSPKSAAGSPAAILLNRLLGADSGLPKQIAGWAAWGKANFASMKSAFEETFSAGGKPESQCASECNKFKKLEFEKLSEEEQELWNEKAKKDHQSVKEAYKNRKDNLPELLPPKEAQLILNNLHNVLGPVIQGLGQALGMHVTVLLGGPEPRKKGVLNVISLHQGLNKAPVPKPWGLADKEGCKIVTAQFLEFIKTCYTPEEQRARALDESDIVATSTDPIASTSNIDGDGAESDEEGAQSSPSDLVSTSAATGDKGKRKRGGKGSVKRQKKQKKRRTAASDDSNAEDDDENYNEDVDVVESGRGEELTSDDEDEERTRTSSRQGTKGTTMDPSRFIGDNETGMESAVNRNVDTALPSAIFPEPASVEDIAHAPTVQLSTSNSGAAPLSTDTLLSGAAPPSTDTPPLTIEGPHSVTLPPVDVKWLAWFGKAYAQLTSGNLGRTFSATILKYIEFEKRTSFGIGVAGGGFKIDKRPNEVGWWVARGRKVTPKITLEKLPAFEQAWWAWWKGLQPMARGATEVDGFLDATHRGLLDGEDGWACVRKHGQNGWYTVLATLVWWATTLGDDHSSHAGWVAAVEDVSWVLSQVLGLSDSGSSSLVSQKPAASTPQKRVRSTLVPQVPAIPPAKKRKLRV</sequence>
<dbReference type="Proteomes" id="UP000001194">
    <property type="component" value="Unassembled WGS sequence"/>
</dbReference>
<reference evidence="2 3" key="1">
    <citation type="journal article" date="2008" name="Nature">
        <title>The genome of Laccaria bicolor provides insights into mycorrhizal symbiosis.</title>
        <authorList>
            <person name="Martin F."/>
            <person name="Aerts A."/>
            <person name="Ahren D."/>
            <person name="Brun A."/>
            <person name="Danchin E.G.J."/>
            <person name="Duchaussoy F."/>
            <person name="Gibon J."/>
            <person name="Kohler A."/>
            <person name="Lindquist E."/>
            <person name="Pereda V."/>
            <person name="Salamov A."/>
            <person name="Shapiro H.J."/>
            <person name="Wuyts J."/>
            <person name="Blaudez D."/>
            <person name="Buee M."/>
            <person name="Brokstein P."/>
            <person name="Canbaeck B."/>
            <person name="Cohen D."/>
            <person name="Courty P.E."/>
            <person name="Coutinho P.M."/>
            <person name="Delaruelle C."/>
            <person name="Detter J.C."/>
            <person name="Deveau A."/>
            <person name="DiFazio S."/>
            <person name="Duplessis S."/>
            <person name="Fraissinet-Tachet L."/>
            <person name="Lucic E."/>
            <person name="Frey-Klett P."/>
            <person name="Fourrey C."/>
            <person name="Feussner I."/>
            <person name="Gay G."/>
            <person name="Grimwood J."/>
            <person name="Hoegger P.J."/>
            <person name="Jain P."/>
            <person name="Kilaru S."/>
            <person name="Labbe J."/>
            <person name="Lin Y.C."/>
            <person name="Legue V."/>
            <person name="Le Tacon F."/>
            <person name="Marmeisse R."/>
            <person name="Melayah D."/>
            <person name="Montanini B."/>
            <person name="Muratet M."/>
            <person name="Nehls U."/>
            <person name="Niculita-Hirzel H."/>
            <person name="Oudot-Le Secq M.P."/>
            <person name="Peter M."/>
            <person name="Quesneville H."/>
            <person name="Rajashekar B."/>
            <person name="Reich M."/>
            <person name="Rouhier N."/>
            <person name="Schmutz J."/>
            <person name="Yin T."/>
            <person name="Chalot M."/>
            <person name="Henrissat B."/>
            <person name="Kuees U."/>
            <person name="Lucas S."/>
            <person name="Van de Peer Y."/>
            <person name="Podila G.K."/>
            <person name="Polle A."/>
            <person name="Pukkila P.J."/>
            <person name="Richardson P.M."/>
            <person name="Rouze P."/>
            <person name="Sanders I.R."/>
            <person name="Stajich J.E."/>
            <person name="Tunlid A."/>
            <person name="Tuskan G."/>
            <person name="Grigoriev I.V."/>
        </authorList>
    </citation>
    <scope>NUCLEOTIDE SEQUENCE [LARGE SCALE GENOMIC DNA]</scope>
    <source>
        <strain evidence="3">S238N-H82 / ATCC MYA-4686</strain>
    </source>
</reference>
<name>B0D1F4_LACBS</name>
<evidence type="ECO:0000313" key="2">
    <source>
        <dbReference type="EMBL" id="EDR11990.1"/>
    </source>
</evidence>
<evidence type="ECO:0000313" key="3">
    <source>
        <dbReference type="Proteomes" id="UP000001194"/>
    </source>
</evidence>
<accession>B0D1F4</accession>
<dbReference type="OrthoDB" id="3062416at2759"/>
<feature type="compositionally biased region" description="Acidic residues" evidence="1">
    <location>
        <begin position="413"/>
        <end position="428"/>
    </location>
</feature>
<proteinExistence type="predicted"/>
<feature type="region of interest" description="Disordered" evidence="1">
    <location>
        <begin position="722"/>
        <end position="744"/>
    </location>
</feature>
<dbReference type="STRING" id="486041.B0D1F4"/>
<gene>
    <name evidence="2" type="ORF">LACBIDRAFT_324316</name>
</gene>
<feature type="compositionally biased region" description="Low complexity" evidence="1">
    <location>
        <begin position="722"/>
        <end position="731"/>
    </location>
</feature>
<dbReference type="AlphaFoldDB" id="B0D1F4"/>
<dbReference type="HOGENOM" id="CLU_021048_0_0_1"/>
<dbReference type="EMBL" id="DS547095">
    <property type="protein sequence ID" value="EDR11990.1"/>
    <property type="molecule type" value="Genomic_DNA"/>
</dbReference>
<feature type="compositionally biased region" description="Polar residues" evidence="1">
    <location>
        <begin position="343"/>
        <end position="356"/>
    </location>
</feature>
<feature type="compositionally biased region" description="Polar residues" evidence="1">
    <location>
        <begin position="450"/>
        <end position="461"/>
    </location>
</feature>
<feature type="compositionally biased region" description="Basic residues" evidence="1">
    <location>
        <begin position="386"/>
        <end position="407"/>
    </location>
</feature>
<dbReference type="GeneID" id="6073313"/>
<feature type="region of interest" description="Disordered" evidence="1">
    <location>
        <begin position="507"/>
        <end position="541"/>
    </location>
</feature>
<feature type="compositionally biased region" description="Polar residues" evidence="1">
    <location>
        <begin position="368"/>
        <end position="381"/>
    </location>
</feature>
<protein>
    <submittedName>
        <fullName evidence="2">Predicted protein</fullName>
    </submittedName>
</protein>
<dbReference type="RefSeq" id="XP_001877887.1">
    <property type="nucleotide sequence ID" value="XM_001877852.1"/>
</dbReference>
<feature type="compositionally biased region" description="Polar residues" evidence="1">
    <location>
        <begin position="507"/>
        <end position="522"/>
    </location>
</feature>
<organism evidence="3">
    <name type="scientific">Laccaria bicolor (strain S238N-H82 / ATCC MYA-4686)</name>
    <name type="common">Bicoloured deceiver</name>
    <name type="synonym">Laccaria laccata var. bicolor</name>
    <dbReference type="NCBI Taxonomy" id="486041"/>
    <lineage>
        <taxon>Eukaryota</taxon>
        <taxon>Fungi</taxon>
        <taxon>Dikarya</taxon>
        <taxon>Basidiomycota</taxon>
        <taxon>Agaricomycotina</taxon>
        <taxon>Agaricomycetes</taxon>
        <taxon>Agaricomycetidae</taxon>
        <taxon>Agaricales</taxon>
        <taxon>Agaricineae</taxon>
        <taxon>Hydnangiaceae</taxon>
        <taxon>Laccaria</taxon>
    </lineage>
</organism>
<dbReference type="InParanoid" id="B0D1F4"/>
<keyword evidence="3" id="KW-1185">Reference proteome</keyword>
<feature type="region of interest" description="Disordered" evidence="1">
    <location>
        <begin position="338"/>
        <end position="470"/>
    </location>
</feature>